<keyword evidence="1" id="KW-0812">Transmembrane</keyword>
<protein>
    <submittedName>
        <fullName evidence="2">Uncharacterized protein</fullName>
    </submittedName>
</protein>
<keyword evidence="1" id="KW-1133">Transmembrane helix</keyword>
<evidence type="ECO:0000256" key="1">
    <source>
        <dbReference type="SAM" id="Phobius"/>
    </source>
</evidence>
<dbReference type="AlphaFoldDB" id="A0A517RNU6"/>
<accession>A0A517RNU6</accession>
<proteinExistence type="predicted"/>
<keyword evidence="1" id="KW-0472">Membrane</keyword>
<evidence type="ECO:0000313" key="3">
    <source>
        <dbReference type="Proteomes" id="UP000317171"/>
    </source>
</evidence>
<reference evidence="2 3" key="1">
    <citation type="submission" date="2019-02" db="EMBL/GenBank/DDBJ databases">
        <title>Deep-cultivation of Planctomycetes and their phenomic and genomic characterization uncovers novel biology.</title>
        <authorList>
            <person name="Wiegand S."/>
            <person name="Jogler M."/>
            <person name="Boedeker C."/>
            <person name="Pinto D."/>
            <person name="Vollmers J."/>
            <person name="Rivas-Marin E."/>
            <person name="Kohn T."/>
            <person name="Peeters S.H."/>
            <person name="Heuer A."/>
            <person name="Rast P."/>
            <person name="Oberbeckmann S."/>
            <person name="Bunk B."/>
            <person name="Jeske O."/>
            <person name="Meyerdierks A."/>
            <person name="Storesund J.E."/>
            <person name="Kallscheuer N."/>
            <person name="Luecker S."/>
            <person name="Lage O.M."/>
            <person name="Pohl T."/>
            <person name="Merkel B.J."/>
            <person name="Hornburger P."/>
            <person name="Mueller R.-W."/>
            <person name="Bruemmer F."/>
            <person name="Labrenz M."/>
            <person name="Spormann A.M."/>
            <person name="Op den Camp H."/>
            <person name="Overmann J."/>
            <person name="Amann R."/>
            <person name="Jetten M.S.M."/>
            <person name="Mascher T."/>
            <person name="Medema M.H."/>
            <person name="Devos D.P."/>
            <person name="Kaster A.-K."/>
            <person name="Ovreas L."/>
            <person name="Rohde M."/>
            <person name="Galperin M.Y."/>
            <person name="Jogler C."/>
        </authorList>
    </citation>
    <scope>NUCLEOTIDE SEQUENCE [LARGE SCALE GENOMIC DNA]</scope>
    <source>
        <strain evidence="2 3">Pan241w</strain>
    </source>
</reference>
<feature type="transmembrane region" description="Helical" evidence="1">
    <location>
        <begin position="98"/>
        <end position="119"/>
    </location>
</feature>
<feature type="transmembrane region" description="Helical" evidence="1">
    <location>
        <begin position="17"/>
        <end position="35"/>
    </location>
</feature>
<dbReference type="RefSeq" id="WP_145222323.1">
    <property type="nucleotide sequence ID" value="NZ_CP036269.1"/>
</dbReference>
<keyword evidence="3" id="KW-1185">Reference proteome</keyword>
<evidence type="ECO:0000313" key="2">
    <source>
        <dbReference type="EMBL" id="QDT45556.1"/>
    </source>
</evidence>
<sequence>MISLLQSKRKTTRFERVLWISVGLITFLPLSAVLMENPSDVFSDSRMAYLVFFGGIATSGILCNWGPIIPCTILGMGFLMIFTDPISSTHQEAVFKEYIVPMMGAISGAIIGLMIDWNLTSPSTIKQNPNDIPEDVAQQFKDERVSEPD</sequence>
<organism evidence="2 3">
    <name type="scientific">Gimesia alba</name>
    <dbReference type="NCBI Taxonomy" id="2527973"/>
    <lineage>
        <taxon>Bacteria</taxon>
        <taxon>Pseudomonadati</taxon>
        <taxon>Planctomycetota</taxon>
        <taxon>Planctomycetia</taxon>
        <taxon>Planctomycetales</taxon>
        <taxon>Planctomycetaceae</taxon>
        <taxon>Gimesia</taxon>
    </lineage>
</organism>
<dbReference type="KEGG" id="gaz:Pan241w_56820"/>
<name>A0A517RNU6_9PLAN</name>
<dbReference type="EMBL" id="CP036269">
    <property type="protein sequence ID" value="QDT45556.1"/>
    <property type="molecule type" value="Genomic_DNA"/>
</dbReference>
<gene>
    <name evidence="2" type="ORF">Pan241w_56820</name>
</gene>
<dbReference type="Proteomes" id="UP000317171">
    <property type="component" value="Chromosome"/>
</dbReference>
<feature type="transmembrane region" description="Helical" evidence="1">
    <location>
        <begin position="47"/>
        <end position="63"/>
    </location>
</feature>